<feature type="domain" description="C2H2-type" evidence="7">
    <location>
        <begin position="543"/>
        <end position="570"/>
    </location>
</feature>
<keyword evidence="1" id="KW-0479">Metal-binding</keyword>
<proteinExistence type="predicted"/>
<dbReference type="OMA" id="CEYASYS"/>
<evidence type="ECO:0000256" key="1">
    <source>
        <dbReference type="ARBA" id="ARBA00022723"/>
    </source>
</evidence>
<evidence type="ECO:0000256" key="2">
    <source>
        <dbReference type="ARBA" id="ARBA00022737"/>
    </source>
</evidence>
<dbReference type="AlphaFoldDB" id="A0A7M7MHK6"/>
<dbReference type="InterPro" id="IPR022755">
    <property type="entry name" value="Znf_C2H2_jaz"/>
</dbReference>
<feature type="domain" description="C2H2-type" evidence="7">
    <location>
        <begin position="436"/>
        <end position="464"/>
    </location>
</feature>
<evidence type="ECO:0000256" key="3">
    <source>
        <dbReference type="ARBA" id="ARBA00022771"/>
    </source>
</evidence>
<dbReference type="EnsemblMetazoa" id="XM_022807490">
    <property type="protein sequence ID" value="XP_022663225"/>
    <property type="gene ID" value="LOC111251156"/>
</dbReference>
<dbReference type="SMART" id="SM00355">
    <property type="entry name" value="ZnF_C2H2"/>
    <property type="match status" value="17"/>
</dbReference>
<feature type="domain" description="C2H2-type" evidence="7">
    <location>
        <begin position="783"/>
        <end position="806"/>
    </location>
</feature>
<evidence type="ECO:0000256" key="5">
    <source>
        <dbReference type="PROSITE-ProRule" id="PRU00042"/>
    </source>
</evidence>
<dbReference type="InterPro" id="IPR036236">
    <property type="entry name" value="Znf_C2H2_sf"/>
</dbReference>
<dbReference type="Pfam" id="PF12171">
    <property type="entry name" value="zf-C2H2_jaz"/>
    <property type="match status" value="1"/>
</dbReference>
<feature type="domain" description="C2H2-type" evidence="7">
    <location>
        <begin position="464"/>
        <end position="492"/>
    </location>
</feature>
<dbReference type="OrthoDB" id="6476263at2759"/>
<evidence type="ECO:0000313" key="8">
    <source>
        <dbReference type="EnsemblMetazoa" id="XP_022663225"/>
    </source>
</evidence>
<keyword evidence="4" id="KW-0862">Zinc</keyword>
<feature type="domain" description="C2H2-type" evidence="7">
    <location>
        <begin position="814"/>
        <end position="841"/>
    </location>
</feature>
<dbReference type="SUPFAM" id="SSF57667">
    <property type="entry name" value="beta-beta-alpha zinc fingers"/>
    <property type="match status" value="5"/>
</dbReference>
<sequence>MVHTVRSWVDSNMDSCVRLMVRKQSSAFRLHLNEGTPCLSVVFVVDDSVDSINSDLVEVLQENQVPQGLKTVKETASLRVDTNLPQTQFRVEELVRSRQNPWTSSFICAVCRIETHNFQQLNIHYREHLVDGPLRCSYCERATFFQKLATFKEHLRSHLETTRTTSGVTNCVSDCTMTPKKFAAECEMCHKKFHTVKGLGAHRRTHKAQPGEVELQKTHRKDQRYRSTDEKTNEAHGITQQSERPATVRELLAGSTCRPGSNLVTKKGLLLTCPICNAVFSLQTKLESHMLRLHHEQLTDRCPQCDKVHLSISQLRNHILECHTAHFSFLTEASSDPSGHPQMSCNHCSQVYHDPVELLRHCKLIHSDHCRSLYCPHCGKKFSTQKRFANHLASKGNECARRPSCQICFRGFSSQKALADHMRSIHPQDGQIHRMWYCTECNEGYATKAALRYHIKAKHGSERFPCTYCDKTFALPVQRHRHESRVHQGSPKRYACNLCSMAFFTTRELLQHLLNGHKIVPDVNERGEAILPDGTVGPTMKYYACQHCSHMTYSRKTFIRHQASHTGIWPFKCDVCGKGFSERFQALKHVRVQHTVAPNNSRCDARTASRTNDRSAHENEQCTQSVGEEIASQAKDTVHTLFTSSKIIPGYGKREHHNKNPEKQMLENYTSISKATDVKKFKRCKIRNANPHLQSPNAFKGWPYQPCNYLRRTERTSCWRYRCRRCSRSFQGPGAYLVHRYRLCQALQQVVYRSCPYCPVQIVSWAVFQMHLRMHRYSDIKAYACSICTAEFSFESSLTVHIRQSHPEVGHSRFTCPRCRRRFLTEWSMRTHQKKHGQSDRTELNIIENSEELCPSVGTSAAKNRGSLFVAIEATTGTSTNVEEVIISSEELLEIEQMDQQSV</sequence>
<dbReference type="KEGG" id="vde:111251156"/>
<feature type="domain" description="C2H2-type" evidence="7">
    <location>
        <begin position="271"/>
        <end position="299"/>
    </location>
</feature>
<dbReference type="PANTHER" id="PTHR24409">
    <property type="entry name" value="ZINC FINGER PROTEIN 142"/>
    <property type="match status" value="1"/>
</dbReference>
<dbReference type="InParanoid" id="A0A7M7MHK6"/>
<dbReference type="Pfam" id="PF13912">
    <property type="entry name" value="zf-C2H2_6"/>
    <property type="match status" value="1"/>
</dbReference>
<evidence type="ECO:0000256" key="4">
    <source>
        <dbReference type="ARBA" id="ARBA00022833"/>
    </source>
</evidence>
<feature type="domain" description="C2H2-type" evidence="7">
    <location>
        <begin position="571"/>
        <end position="595"/>
    </location>
</feature>
<dbReference type="PROSITE" id="PS00028">
    <property type="entry name" value="ZINC_FINGER_C2H2_1"/>
    <property type="match status" value="10"/>
</dbReference>
<feature type="domain" description="C2H2-type" evidence="7">
    <location>
        <begin position="403"/>
        <end position="431"/>
    </location>
</feature>
<evidence type="ECO:0000313" key="9">
    <source>
        <dbReference type="Proteomes" id="UP000594260"/>
    </source>
</evidence>
<feature type="compositionally biased region" description="Basic and acidic residues" evidence="6">
    <location>
        <begin position="224"/>
        <end position="234"/>
    </location>
</feature>
<name>A0A7M7MHK6_VARDE</name>
<feature type="domain" description="C2H2-type" evidence="7">
    <location>
        <begin position="184"/>
        <end position="211"/>
    </location>
</feature>
<dbReference type="GO" id="GO:0008270">
    <property type="term" value="F:zinc ion binding"/>
    <property type="evidence" value="ECO:0007669"/>
    <property type="project" value="UniProtKB-KW"/>
</dbReference>
<dbReference type="Gene3D" id="3.30.160.60">
    <property type="entry name" value="Classic Zinc Finger"/>
    <property type="match status" value="7"/>
</dbReference>
<keyword evidence="3 5" id="KW-0863">Zinc-finger</keyword>
<dbReference type="GO" id="GO:0005634">
    <property type="term" value="C:nucleus"/>
    <property type="evidence" value="ECO:0007669"/>
    <property type="project" value="TreeGrafter"/>
</dbReference>
<feature type="region of interest" description="Disordered" evidence="6">
    <location>
        <begin position="200"/>
        <end position="244"/>
    </location>
</feature>
<dbReference type="RefSeq" id="XP_022663225.1">
    <property type="nucleotide sequence ID" value="XM_022807490.1"/>
</dbReference>
<dbReference type="Proteomes" id="UP000594260">
    <property type="component" value="Unplaced"/>
</dbReference>
<feature type="domain" description="C2H2-type" evidence="7">
    <location>
        <begin position="373"/>
        <end position="403"/>
    </location>
</feature>
<organism evidence="8 9">
    <name type="scientific">Varroa destructor</name>
    <name type="common">Honeybee mite</name>
    <dbReference type="NCBI Taxonomy" id="109461"/>
    <lineage>
        <taxon>Eukaryota</taxon>
        <taxon>Metazoa</taxon>
        <taxon>Ecdysozoa</taxon>
        <taxon>Arthropoda</taxon>
        <taxon>Chelicerata</taxon>
        <taxon>Arachnida</taxon>
        <taxon>Acari</taxon>
        <taxon>Parasitiformes</taxon>
        <taxon>Mesostigmata</taxon>
        <taxon>Gamasina</taxon>
        <taxon>Dermanyssoidea</taxon>
        <taxon>Varroidae</taxon>
        <taxon>Varroa</taxon>
    </lineage>
</organism>
<dbReference type="InterPro" id="IPR013087">
    <property type="entry name" value="Znf_C2H2_type"/>
</dbReference>
<feature type="region of interest" description="Disordered" evidence="6">
    <location>
        <begin position="601"/>
        <end position="623"/>
    </location>
</feature>
<dbReference type="PROSITE" id="PS50157">
    <property type="entry name" value="ZINC_FINGER_C2H2_2"/>
    <property type="match status" value="11"/>
</dbReference>
<dbReference type="PANTHER" id="PTHR24409:SF295">
    <property type="entry name" value="AZ2-RELATED"/>
    <property type="match status" value="1"/>
</dbReference>
<dbReference type="Pfam" id="PF00096">
    <property type="entry name" value="zf-C2H2"/>
    <property type="match status" value="4"/>
</dbReference>
<dbReference type="GO" id="GO:0000977">
    <property type="term" value="F:RNA polymerase II transcription regulatory region sequence-specific DNA binding"/>
    <property type="evidence" value="ECO:0007669"/>
    <property type="project" value="TreeGrafter"/>
</dbReference>
<reference evidence="8" key="1">
    <citation type="submission" date="2021-01" db="UniProtKB">
        <authorList>
            <consortium name="EnsemblMetazoa"/>
        </authorList>
    </citation>
    <scope>IDENTIFICATION</scope>
</reference>
<keyword evidence="2" id="KW-0677">Repeat</keyword>
<dbReference type="GO" id="GO:0000981">
    <property type="term" value="F:DNA-binding transcription factor activity, RNA polymerase II-specific"/>
    <property type="evidence" value="ECO:0007669"/>
    <property type="project" value="TreeGrafter"/>
</dbReference>
<feature type="compositionally biased region" description="Basic and acidic residues" evidence="6">
    <location>
        <begin position="603"/>
        <end position="620"/>
    </location>
</feature>
<protein>
    <recommendedName>
        <fullName evidence="7">C2H2-type domain-containing protein</fullName>
    </recommendedName>
</protein>
<evidence type="ECO:0000259" key="7">
    <source>
        <dbReference type="PROSITE" id="PS50157"/>
    </source>
</evidence>
<dbReference type="GeneID" id="111251156"/>
<accession>A0A7M7MHK6</accession>
<keyword evidence="9" id="KW-1185">Reference proteome</keyword>
<feature type="domain" description="C2H2-type" evidence="7">
    <location>
        <begin position="494"/>
        <end position="517"/>
    </location>
</feature>
<evidence type="ECO:0000256" key="6">
    <source>
        <dbReference type="SAM" id="MobiDB-lite"/>
    </source>
</evidence>